<sequence>MLQYSRSYETVAKCHGNNLGQQRAGSLCHRLLPDFHH</sequence>
<protein>
    <submittedName>
        <fullName evidence="1">(spotted green pufferfish) hypothetical protein</fullName>
    </submittedName>
</protein>
<gene>
    <name evidence="1" type="ORF">GSTENG00030530001</name>
</gene>
<name>Q4RQN4_TETNG</name>
<accession>Q4RQN4</accession>
<dbReference type="AlphaFoldDB" id="Q4RQN4"/>
<evidence type="ECO:0000313" key="1">
    <source>
        <dbReference type="EMBL" id="CAG09298.1"/>
    </source>
</evidence>
<proteinExistence type="predicted"/>
<dbReference type="KEGG" id="tng:GSTEN00030530G001"/>
<reference evidence="1" key="1">
    <citation type="journal article" date="2004" name="Nature">
        <title>Genome duplication in the teleost fish Tetraodon nigroviridis reveals the early vertebrate proto-karyotype.</title>
        <authorList>
            <person name="Jaillon O."/>
            <person name="Aury J.-M."/>
            <person name="Brunet F."/>
            <person name="Petit J.-L."/>
            <person name="Stange-Thomann N."/>
            <person name="Mauceli E."/>
            <person name="Bouneau L."/>
            <person name="Fischer C."/>
            <person name="Ozouf-Costaz C."/>
            <person name="Bernot A."/>
            <person name="Nicaud S."/>
            <person name="Jaffe D."/>
            <person name="Fisher S."/>
            <person name="Lutfalla G."/>
            <person name="Dossat C."/>
            <person name="Segurens B."/>
            <person name="Dasilva C."/>
            <person name="Salanoubat M."/>
            <person name="Levy M."/>
            <person name="Boudet N."/>
            <person name="Castellano S."/>
            <person name="Anthouard V."/>
            <person name="Jubin C."/>
            <person name="Castelli V."/>
            <person name="Katinka M."/>
            <person name="Vacherie B."/>
            <person name="Biemont C."/>
            <person name="Skalli Z."/>
            <person name="Cattolico L."/>
            <person name="Poulain J."/>
            <person name="De Berardinis V."/>
            <person name="Cruaud C."/>
            <person name="Duprat S."/>
            <person name="Brottier P."/>
            <person name="Coutanceau J.-P."/>
            <person name="Gouzy J."/>
            <person name="Parra G."/>
            <person name="Lardier G."/>
            <person name="Chapple C."/>
            <person name="McKernan K.J."/>
            <person name="McEwan P."/>
            <person name="Bosak S."/>
            <person name="Kellis M."/>
            <person name="Volff J.-N."/>
            <person name="Guigo R."/>
            <person name="Zody M.C."/>
            <person name="Mesirov J."/>
            <person name="Lindblad-Toh K."/>
            <person name="Birren B."/>
            <person name="Nusbaum C."/>
            <person name="Kahn D."/>
            <person name="Robinson-Rechavi M."/>
            <person name="Laudet V."/>
            <person name="Schachter V."/>
            <person name="Quetier F."/>
            <person name="Saurin W."/>
            <person name="Scarpelli C."/>
            <person name="Wincker P."/>
            <person name="Lander E.S."/>
            <person name="Weissenbach J."/>
            <person name="Roest Crollius H."/>
        </authorList>
    </citation>
    <scope>NUCLEOTIDE SEQUENCE [LARGE SCALE GENOMIC DNA]</scope>
</reference>
<organism evidence="1">
    <name type="scientific">Tetraodon nigroviridis</name>
    <name type="common">Spotted green pufferfish</name>
    <name type="synonym">Chelonodon nigroviridis</name>
    <dbReference type="NCBI Taxonomy" id="99883"/>
    <lineage>
        <taxon>Eukaryota</taxon>
        <taxon>Metazoa</taxon>
        <taxon>Chordata</taxon>
        <taxon>Craniata</taxon>
        <taxon>Vertebrata</taxon>
        <taxon>Euteleostomi</taxon>
        <taxon>Actinopterygii</taxon>
        <taxon>Neopterygii</taxon>
        <taxon>Teleostei</taxon>
        <taxon>Neoteleostei</taxon>
        <taxon>Acanthomorphata</taxon>
        <taxon>Eupercaria</taxon>
        <taxon>Tetraodontiformes</taxon>
        <taxon>Tetradontoidea</taxon>
        <taxon>Tetraodontidae</taxon>
        <taxon>Tetraodon</taxon>
    </lineage>
</organism>
<reference evidence="1" key="2">
    <citation type="submission" date="2004-02" db="EMBL/GenBank/DDBJ databases">
        <authorList>
            <consortium name="Genoscope"/>
            <consortium name="Whitehead Institute Centre for Genome Research"/>
        </authorList>
    </citation>
    <scope>NUCLEOTIDE SEQUENCE</scope>
</reference>
<dbReference type="EMBL" id="CAAE01015004">
    <property type="protein sequence ID" value="CAG09298.1"/>
    <property type="molecule type" value="Genomic_DNA"/>
</dbReference>
<comment type="caution">
    <text evidence="1">The sequence shown here is derived from an EMBL/GenBank/DDBJ whole genome shotgun (WGS) entry which is preliminary data.</text>
</comment>